<feature type="domain" description="ABC transporter" evidence="8">
    <location>
        <begin position="312"/>
        <end position="531"/>
    </location>
</feature>
<keyword evidence="1" id="KW-0472">Membrane</keyword>
<feature type="coiled-coil region" evidence="7">
    <location>
        <begin position="569"/>
        <end position="596"/>
    </location>
</feature>
<gene>
    <name evidence="9" type="ORF">GTU67_09910</name>
</gene>
<evidence type="ECO:0000259" key="8">
    <source>
        <dbReference type="PROSITE" id="PS50893"/>
    </source>
</evidence>
<evidence type="ECO:0000313" key="10">
    <source>
        <dbReference type="Proteomes" id="UP000545386"/>
    </source>
</evidence>
<dbReference type="InterPro" id="IPR017871">
    <property type="entry name" value="ABC_transporter-like_CS"/>
</dbReference>
<dbReference type="SUPFAM" id="SSF52540">
    <property type="entry name" value="P-loop containing nucleoside triphosphate hydrolases"/>
    <property type="match status" value="2"/>
</dbReference>
<dbReference type="Pfam" id="PF16326">
    <property type="entry name" value="ABC_tran_CTD"/>
    <property type="match status" value="1"/>
</dbReference>
<feature type="domain" description="ABC transporter" evidence="8">
    <location>
        <begin position="2"/>
        <end position="245"/>
    </location>
</feature>
<dbReference type="InterPro" id="IPR032524">
    <property type="entry name" value="ABC_tran_C"/>
</dbReference>
<dbReference type="PROSITE" id="PS50893">
    <property type="entry name" value="ABC_TRANSPORTER_2"/>
    <property type="match status" value="2"/>
</dbReference>
<sequence>MIRATGITLRRGTKVLLDDTDFVVNPGERVGIVGKNGAGKSTLFALLKGELDTDAGTLDLPAAWRIAAVEQDISTPERPAREFVIDGDTGLRRLQAERAATPDSEGTRIAELEAALIEADAWSAPSRAEQLLAGLGFTPDQWLNPVRSFSGGWQMRLALARALMAPSDLLLLDEPTNHLDLDAMLWLERWLAAYDGTVILISHDTEFLDAVARAILHFDHGKLVRYKGGYEDFLTQRAERMRQTLLAHDRQARETARLQSFIDRFKAKATKAKQAQSRVKALARMEKLAPLQADSGIDIRLPEPDSMPDPLLILEHLSTGYPGADGQPAAVLQDINLMVRGGARIGILGVNGAGKSTLIKTLAEELAPIAGERRASKGLKIGYFAQQQLDMLDADSTPLQHLARLAPELREQEQRNYLGSFGFSGDMVNQKIAPLSGGEKARLALALVVWQKPNLLLLDEPSNHLDVDTREALATALAEYEGSVLLVSHDRHLLRTTVDEFWIVADGQVNAFDGDLEDYRDWLNQRTANQRALARNDAMRDAGDGEAIIDRKTQRRLDAEARQRLAGLRKPLLKQVEGLEKKMAQARARLDALNALIADPDFYSDERRDERVAALAEHGETTKALAQLEEEWLEAQEALEAIEQPAD</sequence>
<organism evidence="9 10">
    <name type="scientific">Pusillimonas minor</name>
    <dbReference type="NCBI Taxonomy" id="2697024"/>
    <lineage>
        <taxon>Bacteria</taxon>
        <taxon>Pseudomonadati</taxon>
        <taxon>Pseudomonadota</taxon>
        <taxon>Betaproteobacteria</taxon>
        <taxon>Burkholderiales</taxon>
        <taxon>Alcaligenaceae</taxon>
        <taxon>Pusillimonas</taxon>
    </lineage>
</organism>
<keyword evidence="2" id="KW-0677">Repeat</keyword>
<evidence type="ECO:0000256" key="3">
    <source>
        <dbReference type="ARBA" id="ARBA00022741"/>
    </source>
</evidence>
<proteinExistence type="inferred from homology"/>
<dbReference type="Proteomes" id="UP000545386">
    <property type="component" value="Unassembled WGS sequence"/>
</dbReference>
<dbReference type="PANTHER" id="PTHR19211">
    <property type="entry name" value="ATP-BINDING TRANSPORT PROTEIN-RELATED"/>
    <property type="match status" value="1"/>
</dbReference>
<keyword evidence="10" id="KW-1185">Reference proteome</keyword>
<comment type="similarity">
    <text evidence="5">Belongs to the ABC transporter superfamily. ABCF family. YheS subfamily.</text>
</comment>
<keyword evidence="4 9" id="KW-0067">ATP-binding</keyword>
<dbReference type="Gene3D" id="3.40.50.300">
    <property type="entry name" value="P-loop containing nucleotide triphosphate hydrolases"/>
    <property type="match status" value="2"/>
</dbReference>
<evidence type="ECO:0000256" key="1">
    <source>
        <dbReference type="ARBA" id="ARBA00022475"/>
    </source>
</evidence>
<comment type="caution">
    <text evidence="9">The sequence shown here is derived from an EMBL/GenBank/DDBJ whole genome shotgun (WGS) entry which is preliminary data.</text>
</comment>
<dbReference type="GO" id="GO:0016887">
    <property type="term" value="F:ATP hydrolysis activity"/>
    <property type="evidence" value="ECO:0007669"/>
    <property type="project" value="InterPro"/>
</dbReference>
<keyword evidence="1" id="KW-1003">Cell membrane</keyword>
<evidence type="ECO:0000256" key="5">
    <source>
        <dbReference type="ARBA" id="ARBA00061571"/>
    </source>
</evidence>
<evidence type="ECO:0000313" key="9">
    <source>
        <dbReference type="EMBL" id="MBC2770223.1"/>
    </source>
</evidence>
<dbReference type="SMART" id="SM00382">
    <property type="entry name" value="AAA"/>
    <property type="match status" value="2"/>
</dbReference>
<protein>
    <recommendedName>
        <fullName evidence="6">Probable ATP-binding protein YheS</fullName>
    </recommendedName>
</protein>
<dbReference type="InterPro" id="IPR003593">
    <property type="entry name" value="AAA+_ATPase"/>
</dbReference>
<keyword evidence="7" id="KW-0175">Coiled coil</keyword>
<dbReference type="AlphaFoldDB" id="A0A842HPM4"/>
<dbReference type="Pfam" id="PF00005">
    <property type="entry name" value="ABC_tran"/>
    <property type="match status" value="2"/>
</dbReference>
<reference evidence="9 10" key="1">
    <citation type="submission" date="2020-08" db="EMBL/GenBank/DDBJ databases">
        <title>Paraeoetvoesia sp. YC-7-48 draft genome sequence.</title>
        <authorList>
            <person name="Yao L."/>
        </authorList>
    </citation>
    <scope>NUCLEOTIDE SEQUENCE [LARGE SCALE GENOMIC DNA]</scope>
    <source>
        <strain evidence="10">YC-7-48</strain>
    </source>
</reference>
<dbReference type="PANTHER" id="PTHR19211:SF14">
    <property type="entry name" value="ATP-BINDING CASSETTE SUB-FAMILY F MEMBER 1"/>
    <property type="match status" value="1"/>
</dbReference>
<dbReference type="FunFam" id="3.40.50.300:FF:000011">
    <property type="entry name" value="Putative ABC transporter ATP-binding component"/>
    <property type="match status" value="1"/>
</dbReference>
<name>A0A842HPM4_9BURK</name>
<dbReference type="RefSeq" id="WP_185779917.1">
    <property type="nucleotide sequence ID" value="NZ_JACJUU010000007.1"/>
</dbReference>
<evidence type="ECO:0000256" key="7">
    <source>
        <dbReference type="SAM" id="Coils"/>
    </source>
</evidence>
<dbReference type="InterPro" id="IPR003439">
    <property type="entry name" value="ABC_transporter-like_ATP-bd"/>
</dbReference>
<evidence type="ECO:0000256" key="4">
    <source>
        <dbReference type="ARBA" id="ARBA00022840"/>
    </source>
</evidence>
<dbReference type="Pfam" id="PF12848">
    <property type="entry name" value="ABC_tran_Xtn"/>
    <property type="match status" value="1"/>
</dbReference>
<keyword evidence="3" id="KW-0547">Nucleotide-binding</keyword>
<dbReference type="CDD" id="cd03221">
    <property type="entry name" value="ABCF_EF-3"/>
    <property type="match status" value="2"/>
</dbReference>
<dbReference type="GO" id="GO:0005524">
    <property type="term" value="F:ATP binding"/>
    <property type="evidence" value="ECO:0007669"/>
    <property type="project" value="UniProtKB-KW"/>
</dbReference>
<dbReference type="InterPro" id="IPR050611">
    <property type="entry name" value="ABCF"/>
</dbReference>
<dbReference type="PROSITE" id="PS00211">
    <property type="entry name" value="ABC_TRANSPORTER_1"/>
    <property type="match status" value="2"/>
</dbReference>
<dbReference type="InterPro" id="IPR027417">
    <property type="entry name" value="P-loop_NTPase"/>
</dbReference>
<dbReference type="EMBL" id="JACJUU010000007">
    <property type="protein sequence ID" value="MBC2770223.1"/>
    <property type="molecule type" value="Genomic_DNA"/>
</dbReference>
<dbReference type="FunFam" id="3.40.50.300:FF:002053">
    <property type="entry name" value="ABC transporter ATP-binding protein"/>
    <property type="match status" value="1"/>
</dbReference>
<accession>A0A842HPM4</accession>
<evidence type="ECO:0000256" key="2">
    <source>
        <dbReference type="ARBA" id="ARBA00022737"/>
    </source>
</evidence>
<evidence type="ECO:0000256" key="6">
    <source>
        <dbReference type="ARBA" id="ARBA00069073"/>
    </source>
</evidence>
<dbReference type="InterPro" id="IPR032781">
    <property type="entry name" value="ABC_tran_Xtn"/>
</dbReference>